<evidence type="ECO:0000313" key="1">
    <source>
        <dbReference type="EMBL" id="GMT10889.1"/>
    </source>
</evidence>
<name>A0AAV5UX23_9BILA</name>
<feature type="non-terminal residue" evidence="1">
    <location>
        <position position="1"/>
    </location>
</feature>
<sequence length="62" mass="6310">LRLRISLLLGELQPVPAAAAVRARVHALMLLAVHPAAGSSPCSSAAAVCSRLYALLPASVHA</sequence>
<proteinExistence type="predicted"/>
<evidence type="ECO:0000313" key="2">
    <source>
        <dbReference type="Proteomes" id="UP001432322"/>
    </source>
</evidence>
<organism evidence="1 2">
    <name type="scientific">Pristionchus fissidentatus</name>
    <dbReference type="NCBI Taxonomy" id="1538716"/>
    <lineage>
        <taxon>Eukaryota</taxon>
        <taxon>Metazoa</taxon>
        <taxon>Ecdysozoa</taxon>
        <taxon>Nematoda</taxon>
        <taxon>Chromadorea</taxon>
        <taxon>Rhabditida</taxon>
        <taxon>Rhabditina</taxon>
        <taxon>Diplogasteromorpha</taxon>
        <taxon>Diplogasteroidea</taxon>
        <taxon>Neodiplogasteridae</taxon>
        <taxon>Pristionchus</taxon>
    </lineage>
</organism>
<feature type="non-terminal residue" evidence="1">
    <location>
        <position position="62"/>
    </location>
</feature>
<accession>A0AAV5UX23</accession>
<protein>
    <submittedName>
        <fullName evidence="1">Uncharacterized protein</fullName>
    </submittedName>
</protein>
<dbReference type="Proteomes" id="UP001432322">
    <property type="component" value="Unassembled WGS sequence"/>
</dbReference>
<gene>
    <name evidence="1" type="ORF">PFISCL1PPCAC_2187</name>
</gene>
<dbReference type="EMBL" id="BTSY01000001">
    <property type="protein sequence ID" value="GMT10889.1"/>
    <property type="molecule type" value="Genomic_DNA"/>
</dbReference>
<dbReference type="AlphaFoldDB" id="A0AAV5UX23"/>
<keyword evidence="2" id="KW-1185">Reference proteome</keyword>
<comment type="caution">
    <text evidence="1">The sequence shown here is derived from an EMBL/GenBank/DDBJ whole genome shotgun (WGS) entry which is preliminary data.</text>
</comment>
<reference evidence="1" key="1">
    <citation type="submission" date="2023-10" db="EMBL/GenBank/DDBJ databases">
        <title>Genome assembly of Pristionchus species.</title>
        <authorList>
            <person name="Yoshida K."/>
            <person name="Sommer R.J."/>
        </authorList>
    </citation>
    <scope>NUCLEOTIDE SEQUENCE</scope>
    <source>
        <strain evidence="1">RS5133</strain>
    </source>
</reference>